<evidence type="ECO:0000259" key="13">
    <source>
        <dbReference type="Pfam" id="PF03801"/>
    </source>
</evidence>
<dbReference type="InterPro" id="IPR055260">
    <property type="entry name" value="Ndc80_CH"/>
</dbReference>
<keyword evidence="6 11" id="KW-0175">Coiled coil</keyword>
<comment type="subcellular location">
    <subcellularLocation>
        <location evidence="10">Chromosome</location>
        <location evidence="10">Centromere</location>
        <location evidence="10">Kinetochore</location>
    </subcellularLocation>
    <subcellularLocation>
        <location evidence="10">Nucleus</location>
    </subcellularLocation>
</comment>
<comment type="similarity">
    <text evidence="1 10">Belongs to the NDC80/HEC1 family.</text>
</comment>
<evidence type="ECO:0000256" key="10">
    <source>
        <dbReference type="RuleBase" id="RU368072"/>
    </source>
</evidence>
<evidence type="ECO:0000256" key="2">
    <source>
        <dbReference type="ARBA" id="ARBA00022454"/>
    </source>
</evidence>
<gene>
    <name evidence="14" type="ORF">HERILL_LOCUS11095</name>
</gene>
<keyword evidence="2 10" id="KW-0158">Chromosome</keyword>
<evidence type="ECO:0000256" key="7">
    <source>
        <dbReference type="ARBA" id="ARBA00023242"/>
    </source>
</evidence>
<evidence type="ECO:0000256" key="9">
    <source>
        <dbReference type="ARBA" id="ARBA00023328"/>
    </source>
</evidence>
<evidence type="ECO:0000256" key="11">
    <source>
        <dbReference type="SAM" id="Coils"/>
    </source>
</evidence>
<dbReference type="PANTHER" id="PTHR10643">
    <property type="entry name" value="KINETOCHORE PROTEIN NDC80"/>
    <property type="match status" value="1"/>
</dbReference>
<name>A0A7R8YY09_HERIL</name>
<protein>
    <recommendedName>
        <fullName evidence="10">Kinetochore protein NDC80</fullName>
    </recommendedName>
</protein>
<dbReference type="FunCoup" id="A0A7R8YY09">
    <property type="interactions" value="6"/>
</dbReference>
<keyword evidence="8 10" id="KW-0131">Cell cycle</keyword>
<keyword evidence="15" id="KW-1185">Reference proteome</keyword>
<dbReference type="GO" id="GO:0005634">
    <property type="term" value="C:nucleus"/>
    <property type="evidence" value="ECO:0007669"/>
    <property type="project" value="UniProtKB-SubCell"/>
</dbReference>
<dbReference type="OrthoDB" id="7459479at2759"/>
<dbReference type="Gene3D" id="1.10.418.30">
    <property type="entry name" value="Ncd80 complex, Ncd80 subunit"/>
    <property type="match status" value="1"/>
</dbReference>
<keyword evidence="3 10" id="KW-0132">Cell division</keyword>
<dbReference type="EMBL" id="LR899012">
    <property type="protein sequence ID" value="CAD7088472.1"/>
    <property type="molecule type" value="Genomic_DNA"/>
</dbReference>
<evidence type="ECO:0000256" key="1">
    <source>
        <dbReference type="ARBA" id="ARBA00007050"/>
    </source>
</evidence>
<feature type="region of interest" description="Disordered" evidence="12">
    <location>
        <begin position="55"/>
        <end position="88"/>
    </location>
</feature>
<dbReference type="InParanoid" id="A0A7R8YY09"/>
<accession>A0A7R8YY09</accession>
<evidence type="ECO:0000256" key="6">
    <source>
        <dbReference type="ARBA" id="ARBA00023054"/>
    </source>
</evidence>
<evidence type="ECO:0000256" key="12">
    <source>
        <dbReference type="SAM" id="MobiDB-lite"/>
    </source>
</evidence>
<dbReference type="GO" id="GO:0031262">
    <property type="term" value="C:Ndc80 complex"/>
    <property type="evidence" value="ECO:0007669"/>
    <property type="project" value="UniProtKB-UniRule"/>
</dbReference>
<feature type="compositionally biased region" description="Low complexity" evidence="12">
    <location>
        <begin position="55"/>
        <end position="66"/>
    </location>
</feature>
<feature type="coiled-coil region" evidence="11">
    <location>
        <begin position="506"/>
        <end position="572"/>
    </location>
</feature>
<dbReference type="Proteomes" id="UP000594454">
    <property type="component" value="Chromosome 4"/>
</dbReference>
<dbReference type="GO" id="GO:0051315">
    <property type="term" value="P:attachment of mitotic spindle microtubules to kinetochore"/>
    <property type="evidence" value="ECO:0007669"/>
    <property type="project" value="UniProtKB-UniRule"/>
</dbReference>
<feature type="domain" description="Kinetochore protein Ndc80 CH" evidence="13">
    <location>
        <begin position="85"/>
        <end position="201"/>
    </location>
</feature>
<dbReference type="AlphaFoldDB" id="A0A7R8YY09"/>
<dbReference type="OMA" id="CEANERE"/>
<comment type="subunit">
    <text evidence="10">Component of the NDC80 complex.</text>
</comment>
<organism evidence="14 15">
    <name type="scientific">Hermetia illucens</name>
    <name type="common">Black soldier fly</name>
    <dbReference type="NCBI Taxonomy" id="343691"/>
    <lineage>
        <taxon>Eukaryota</taxon>
        <taxon>Metazoa</taxon>
        <taxon>Ecdysozoa</taxon>
        <taxon>Arthropoda</taxon>
        <taxon>Hexapoda</taxon>
        <taxon>Insecta</taxon>
        <taxon>Pterygota</taxon>
        <taxon>Neoptera</taxon>
        <taxon>Endopterygota</taxon>
        <taxon>Diptera</taxon>
        <taxon>Brachycera</taxon>
        <taxon>Stratiomyomorpha</taxon>
        <taxon>Stratiomyidae</taxon>
        <taxon>Hermetiinae</taxon>
        <taxon>Hermetia</taxon>
    </lineage>
</organism>
<evidence type="ECO:0000256" key="8">
    <source>
        <dbReference type="ARBA" id="ARBA00023306"/>
    </source>
</evidence>
<evidence type="ECO:0000256" key="4">
    <source>
        <dbReference type="ARBA" id="ARBA00022776"/>
    </source>
</evidence>
<feature type="compositionally biased region" description="Polar residues" evidence="12">
    <location>
        <begin position="9"/>
        <end position="20"/>
    </location>
</feature>
<comment type="function">
    <text evidence="10">Acts as a component of the essential kinetochore-associated NDC80 complex, which is required for chromosome segregation and spindle checkpoint activity.</text>
</comment>
<keyword evidence="4 10" id="KW-0498">Mitosis</keyword>
<keyword evidence="5 10" id="KW-0995">Kinetochore</keyword>
<evidence type="ECO:0000313" key="15">
    <source>
        <dbReference type="Proteomes" id="UP000594454"/>
    </source>
</evidence>
<dbReference type="Pfam" id="PF03801">
    <property type="entry name" value="Ndc80_HEC"/>
    <property type="match status" value="1"/>
</dbReference>
<evidence type="ECO:0000313" key="14">
    <source>
        <dbReference type="EMBL" id="CAD7088472.1"/>
    </source>
</evidence>
<sequence>MSYRKKRMQSTVESSTSKPTRLSRIAQPIRRPSLRERSLERSSSMDQINNAAFLSAATRNRSSSATPMRTPNRPIPHADMGGPLTSEKERMPLDDKKFLQTQASRITEYLHEVEDLLGKDFFSRGGLKSMSTKQFVVIFSHFLKFIAGNRLSIGTAYVDDVVSVLGQIGYPYTINKSWLKTPNAPHSFNNVVILFGWMLDFVPRPDFVEDFENEYLVVPEDLPDKEFALKFMSSAKEGFSLWNNSKNEEFNNLKEETSNIFIRKRNQGESLEQVHAEIKQVASDLKELDRSKSRSKYKEEASSFENECNQLEGKVRLNEVCVSKSVKTCEDNEKHILRLEEQSEHKQGQIIETQRRIECIEGTVKTQRMSTAERAELITHIQYLKQLLESKKKTVFELQDKDACNQVAHSRLVKQTIDAVAAFNNYVQKIFSDQSDLLDCDIEELCLDQNSEMSIEEQIERILPLLEKAKGSSFQQIKSYTQEISDLEHALKKVVYEHDTLLEGQLRSTQNKCEEYSKTIEKLDVEIVNKTACHTREAEELTHALEKQTLLNSSLREKINFQNEELTRLAKENELMFAETTEKMEAYLQAKKRNVHLLEEGVKYLEDANLKLKDIS</sequence>
<proteinExistence type="inferred from homology"/>
<reference evidence="14 15" key="1">
    <citation type="submission" date="2020-11" db="EMBL/GenBank/DDBJ databases">
        <authorList>
            <person name="Wallbank WR R."/>
            <person name="Pardo Diaz C."/>
            <person name="Kozak K."/>
            <person name="Martin S."/>
            <person name="Jiggins C."/>
            <person name="Moest M."/>
            <person name="Warren A I."/>
            <person name="Generalovic N T."/>
            <person name="Byers J.R.P. K."/>
            <person name="Montejo-Kovacevich G."/>
            <person name="Yen C E."/>
        </authorList>
    </citation>
    <scope>NUCLEOTIDE SEQUENCE [LARGE SCALE GENOMIC DNA]</scope>
</reference>
<feature type="coiled-coil region" evidence="11">
    <location>
        <begin position="271"/>
        <end position="314"/>
    </location>
</feature>
<feature type="region of interest" description="Disordered" evidence="12">
    <location>
        <begin position="1"/>
        <end position="43"/>
    </location>
</feature>
<dbReference type="InterPro" id="IPR038273">
    <property type="entry name" value="Ndc80_sf"/>
</dbReference>
<evidence type="ECO:0000256" key="5">
    <source>
        <dbReference type="ARBA" id="ARBA00022838"/>
    </source>
</evidence>
<dbReference type="InterPro" id="IPR005550">
    <property type="entry name" value="Kinetochore_Ndc80"/>
</dbReference>
<dbReference type="PANTHER" id="PTHR10643:SF2">
    <property type="entry name" value="KINETOCHORE PROTEIN NDC80 HOMOLOG"/>
    <property type="match status" value="1"/>
</dbReference>
<keyword evidence="9 10" id="KW-0137">Centromere</keyword>
<evidence type="ECO:0000256" key="3">
    <source>
        <dbReference type="ARBA" id="ARBA00022618"/>
    </source>
</evidence>
<dbReference type="GO" id="GO:0051301">
    <property type="term" value="P:cell division"/>
    <property type="evidence" value="ECO:0007669"/>
    <property type="project" value="UniProtKB-UniRule"/>
</dbReference>
<keyword evidence="7 10" id="KW-0539">Nucleus</keyword>